<evidence type="ECO:0000313" key="8">
    <source>
        <dbReference type="Proteomes" id="UP000566819"/>
    </source>
</evidence>
<dbReference type="EMBL" id="JAAMPI010000045">
    <property type="protein sequence ID" value="KAF4636885.1"/>
    <property type="molecule type" value="Genomic_DNA"/>
</dbReference>
<keyword evidence="5" id="KW-0325">Glycoprotein</keyword>
<accession>A0A8H4W9R8</accession>
<feature type="chain" id="PRO_5034031080" description="Peptidase S28" evidence="6">
    <location>
        <begin position="21"/>
        <end position="593"/>
    </location>
</feature>
<dbReference type="SUPFAM" id="SSF53474">
    <property type="entry name" value="alpha/beta-Hydrolases"/>
    <property type="match status" value="1"/>
</dbReference>
<keyword evidence="8" id="KW-1185">Reference proteome</keyword>
<name>A0A8H4W9R8_9HELO</name>
<dbReference type="GO" id="GO:0008239">
    <property type="term" value="F:dipeptidyl-peptidase activity"/>
    <property type="evidence" value="ECO:0007669"/>
    <property type="project" value="TreeGrafter"/>
</dbReference>
<gene>
    <name evidence="7" type="ORF">G7Y89_g1202</name>
</gene>
<dbReference type="InterPro" id="IPR042269">
    <property type="entry name" value="Ser_carbopepase_S28_SKS"/>
</dbReference>
<evidence type="ECO:0008006" key="9">
    <source>
        <dbReference type="Google" id="ProtNLM"/>
    </source>
</evidence>
<evidence type="ECO:0000256" key="4">
    <source>
        <dbReference type="ARBA" id="ARBA00022801"/>
    </source>
</evidence>
<feature type="signal peptide" evidence="6">
    <location>
        <begin position="1"/>
        <end position="20"/>
    </location>
</feature>
<protein>
    <recommendedName>
        <fullName evidence="9">Peptidase S28</fullName>
    </recommendedName>
</protein>
<keyword evidence="2" id="KW-0645">Protease</keyword>
<comment type="caution">
    <text evidence="7">The sequence shown here is derived from an EMBL/GenBank/DDBJ whole genome shotgun (WGS) entry which is preliminary data.</text>
</comment>
<evidence type="ECO:0000256" key="5">
    <source>
        <dbReference type="ARBA" id="ARBA00023180"/>
    </source>
</evidence>
<dbReference type="Proteomes" id="UP000566819">
    <property type="component" value="Unassembled WGS sequence"/>
</dbReference>
<evidence type="ECO:0000313" key="7">
    <source>
        <dbReference type="EMBL" id="KAF4636885.1"/>
    </source>
</evidence>
<dbReference type="InterPro" id="IPR029058">
    <property type="entry name" value="AB_hydrolase_fold"/>
</dbReference>
<dbReference type="Gene3D" id="1.20.120.980">
    <property type="entry name" value="Serine carboxypeptidase S28, SKS domain"/>
    <property type="match status" value="1"/>
</dbReference>
<keyword evidence="3 6" id="KW-0732">Signal</keyword>
<dbReference type="GO" id="GO:0070008">
    <property type="term" value="F:serine-type exopeptidase activity"/>
    <property type="evidence" value="ECO:0007669"/>
    <property type="project" value="InterPro"/>
</dbReference>
<proteinExistence type="inferred from homology"/>
<dbReference type="GO" id="GO:0006508">
    <property type="term" value="P:proteolysis"/>
    <property type="evidence" value="ECO:0007669"/>
    <property type="project" value="UniProtKB-KW"/>
</dbReference>
<keyword evidence="4" id="KW-0378">Hydrolase</keyword>
<dbReference type="OrthoDB" id="1735038at2759"/>
<sequence length="593" mass="64904">MLSFKFFLLTTTLCISHVQGKYNLKVKKLGTSPTLPVSYVDMPLDHFTTNPTTFQNRYFVNDAYYKPGGPVIFFDGGESGVDGLISYLIDENGKADGAFTSLAKQFNGLLILWEHRYFGESYPAPRPTNQTDKGDSLGEYYKYLTTEQALEDVAVFAKNFTLASQPNQNLRPSSVPWIMVGASYPGVRSAWMRLRNPEVIFASLSSSAPVQLTVDFWEYYVAIERALVDYGYGSCLTDLHAFASQLSNGANQRNVTMIENFLAIATQNTDGYVPSRANTDDAWNNRTYLLQSTYETFMPGRFQVSERLLPNCRDLTSQNYTNDTSATAADFNDGIVAAFGIDYATEVFAQVVHDNNFEINANFSSDTTTYDYAAADIYSWQYLTCMEFGFWQVANMSRPTNIALGLNNASDIAWNMASCNTSFGATSSSGPNTTALLTKYKGWSMNPTNILSINGKYDPWRALSVASTVDASTPNRNLTTAIPTANSPSPNGEIFGMVIANGSHANDFWYNATFMTDTAQNKDIIAAHNLFESALSSWLPAYTTFVPAPTSAPTAAAAATATATQTKKSAAGRTNVKLGSLIAGLLAVLVLSI</sequence>
<evidence type="ECO:0000256" key="6">
    <source>
        <dbReference type="SAM" id="SignalP"/>
    </source>
</evidence>
<reference evidence="7 8" key="1">
    <citation type="submission" date="2020-03" db="EMBL/GenBank/DDBJ databases">
        <title>Draft Genome Sequence of Cudoniella acicularis.</title>
        <authorList>
            <person name="Buettner E."/>
            <person name="Kellner H."/>
        </authorList>
    </citation>
    <scope>NUCLEOTIDE SEQUENCE [LARGE SCALE GENOMIC DNA]</scope>
    <source>
        <strain evidence="7 8">DSM 108380</strain>
    </source>
</reference>
<dbReference type="AlphaFoldDB" id="A0A8H4W9R8"/>
<evidence type="ECO:0000256" key="3">
    <source>
        <dbReference type="ARBA" id="ARBA00022729"/>
    </source>
</evidence>
<dbReference type="Gene3D" id="3.40.50.1820">
    <property type="entry name" value="alpha/beta hydrolase"/>
    <property type="match status" value="1"/>
</dbReference>
<evidence type="ECO:0000256" key="1">
    <source>
        <dbReference type="ARBA" id="ARBA00011079"/>
    </source>
</evidence>
<dbReference type="PANTHER" id="PTHR11010:SF109">
    <property type="entry name" value="PEPTIDASE, FAMILY S28, PUTATIVE (AFU_ORTHOLOGUE AFUA_4G03790)-RELATED"/>
    <property type="match status" value="1"/>
</dbReference>
<dbReference type="InterPro" id="IPR008758">
    <property type="entry name" value="Peptidase_S28"/>
</dbReference>
<evidence type="ECO:0000256" key="2">
    <source>
        <dbReference type="ARBA" id="ARBA00022670"/>
    </source>
</evidence>
<dbReference type="Pfam" id="PF05577">
    <property type="entry name" value="Peptidase_S28"/>
    <property type="match status" value="1"/>
</dbReference>
<organism evidence="7 8">
    <name type="scientific">Cudoniella acicularis</name>
    <dbReference type="NCBI Taxonomy" id="354080"/>
    <lineage>
        <taxon>Eukaryota</taxon>
        <taxon>Fungi</taxon>
        <taxon>Dikarya</taxon>
        <taxon>Ascomycota</taxon>
        <taxon>Pezizomycotina</taxon>
        <taxon>Leotiomycetes</taxon>
        <taxon>Helotiales</taxon>
        <taxon>Tricladiaceae</taxon>
        <taxon>Cudoniella</taxon>
    </lineage>
</organism>
<dbReference type="PANTHER" id="PTHR11010">
    <property type="entry name" value="PROTEASE S28 PRO-X CARBOXYPEPTIDASE-RELATED"/>
    <property type="match status" value="1"/>
</dbReference>
<comment type="similarity">
    <text evidence="1">Belongs to the peptidase S28 family.</text>
</comment>